<organism evidence="12">
    <name type="scientific">hydrothermal vent metagenome</name>
    <dbReference type="NCBI Taxonomy" id="652676"/>
    <lineage>
        <taxon>unclassified sequences</taxon>
        <taxon>metagenomes</taxon>
        <taxon>ecological metagenomes</taxon>
    </lineage>
</organism>
<evidence type="ECO:0000256" key="4">
    <source>
        <dbReference type="ARBA" id="ARBA00022679"/>
    </source>
</evidence>
<sequence length="195" mass="22185">MKLELNKIYTKSNLISFVRLLLVAPTIYFISNIPEHDEYRVVVLSLFFLAYLSDLLDGYLARKYNEISELGKIIDPLADKVFVIAIVFQLFISGEITPIYFWIIISRDILILLGGVFITNITGKVLPSNLLGKITVSSIGIFLIAVVAGAKEFSWLYNLLQYLSIFLSFASILGYSLRGYETIKWYKKNGNVKEH</sequence>
<dbReference type="PROSITE" id="PS00379">
    <property type="entry name" value="CDP_ALCOHOL_P_TRANSF"/>
    <property type="match status" value="1"/>
</dbReference>
<evidence type="ECO:0000256" key="11">
    <source>
        <dbReference type="SAM" id="Phobius"/>
    </source>
</evidence>
<keyword evidence="10" id="KW-1208">Phospholipid metabolism</keyword>
<dbReference type="PANTHER" id="PTHR14269">
    <property type="entry name" value="CDP-DIACYLGLYCEROL--GLYCEROL-3-PHOSPHATE 3-PHOSPHATIDYLTRANSFERASE-RELATED"/>
    <property type="match status" value="1"/>
</dbReference>
<dbReference type="InterPro" id="IPR048254">
    <property type="entry name" value="CDP_ALCOHOL_P_TRANSF_CS"/>
</dbReference>
<evidence type="ECO:0000313" key="12">
    <source>
        <dbReference type="EMBL" id="VAX22960.1"/>
    </source>
</evidence>
<feature type="transmembrane region" description="Helical" evidence="11">
    <location>
        <begin position="73"/>
        <end position="93"/>
    </location>
</feature>
<dbReference type="InterPro" id="IPR043130">
    <property type="entry name" value="CDP-OH_PTrfase_TM_dom"/>
</dbReference>
<evidence type="ECO:0000256" key="5">
    <source>
        <dbReference type="ARBA" id="ARBA00022692"/>
    </source>
</evidence>
<dbReference type="AlphaFoldDB" id="A0A3B1CJW1"/>
<name>A0A3B1CJW1_9ZZZZ</name>
<feature type="transmembrane region" description="Helical" evidence="11">
    <location>
        <begin position="12"/>
        <end position="30"/>
    </location>
</feature>
<accession>A0A3B1CJW1</accession>
<dbReference type="EMBL" id="UOGD01000238">
    <property type="protein sequence ID" value="VAX22960.1"/>
    <property type="molecule type" value="Genomic_DNA"/>
</dbReference>
<keyword evidence="3" id="KW-0444">Lipid biosynthesis</keyword>
<dbReference type="GO" id="GO:0046474">
    <property type="term" value="P:glycerophospholipid biosynthetic process"/>
    <property type="evidence" value="ECO:0007669"/>
    <property type="project" value="TreeGrafter"/>
</dbReference>
<reference evidence="12" key="1">
    <citation type="submission" date="2018-06" db="EMBL/GenBank/DDBJ databases">
        <authorList>
            <person name="Zhirakovskaya E."/>
        </authorList>
    </citation>
    <scope>NUCLEOTIDE SEQUENCE</scope>
</reference>
<dbReference type="PIRSF" id="PIRSF000847">
    <property type="entry name" value="Phos_ph_gly_syn"/>
    <property type="match status" value="1"/>
</dbReference>
<comment type="similarity">
    <text evidence="2">Belongs to the CDP-alcohol phosphatidyltransferase class-I family.</text>
</comment>
<dbReference type="InterPro" id="IPR050324">
    <property type="entry name" value="CDP-alcohol_PTase-I"/>
</dbReference>
<evidence type="ECO:0000256" key="1">
    <source>
        <dbReference type="ARBA" id="ARBA00004141"/>
    </source>
</evidence>
<proteinExistence type="inferred from homology"/>
<evidence type="ECO:0000256" key="6">
    <source>
        <dbReference type="ARBA" id="ARBA00022989"/>
    </source>
</evidence>
<evidence type="ECO:0000256" key="9">
    <source>
        <dbReference type="ARBA" id="ARBA00023209"/>
    </source>
</evidence>
<evidence type="ECO:0000256" key="8">
    <source>
        <dbReference type="ARBA" id="ARBA00023136"/>
    </source>
</evidence>
<keyword evidence="4 12" id="KW-0808">Transferase</keyword>
<evidence type="ECO:0000256" key="7">
    <source>
        <dbReference type="ARBA" id="ARBA00023098"/>
    </source>
</evidence>
<evidence type="ECO:0000256" key="10">
    <source>
        <dbReference type="ARBA" id="ARBA00023264"/>
    </source>
</evidence>
<feature type="transmembrane region" description="Helical" evidence="11">
    <location>
        <begin position="42"/>
        <end position="61"/>
    </location>
</feature>
<evidence type="ECO:0000256" key="2">
    <source>
        <dbReference type="ARBA" id="ARBA00010441"/>
    </source>
</evidence>
<keyword evidence="6 11" id="KW-1133">Transmembrane helix</keyword>
<evidence type="ECO:0000256" key="3">
    <source>
        <dbReference type="ARBA" id="ARBA00022516"/>
    </source>
</evidence>
<keyword evidence="5 11" id="KW-0812">Transmembrane</keyword>
<keyword evidence="8 11" id="KW-0472">Membrane</keyword>
<keyword evidence="7" id="KW-0443">Lipid metabolism</keyword>
<dbReference type="InterPro" id="IPR000462">
    <property type="entry name" value="CDP-OH_P_trans"/>
</dbReference>
<feature type="transmembrane region" description="Helical" evidence="11">
    <location>
        <begin position="155"/>
        <end position="177"/>
    </location>
</feature>
<dbReference type="Gene3D" id="1.20.120.1760">
    <property type="match status" value="1"/>
</dbReference>
<dbReference type="Pfam" id="PF01066">
    <property type="entry name" value="CDP-OH_P_transf"/>
    <property type="match status" value="1"/>
</dbReference>
<keyword evidence="9" id="KW-0594">Phospholipid biosynthesis</keyword>
<gene>
    <name evidence="12" type="ORF">MNBD_IGNAVI01-713</name>
</gene>
<feature type="transmembrane region" description="Helical" evidence="11">
    <location>
        <begin position="130"/>
        <end position="149"/>
    </location>
</feature>
<protein>
    <submittedName>
        <fullName evidence="12">CDP-diacylglycerol--glycerol-3-phosphate 3-phosphatidyltransferase</fullName>
        <ecNumber evidence="12">2.7.8.5</ecNumber>
    </submittedName>
</protein>
<dbReference type="EC" id="2.7.8.5" evidence="12"/>
<dbReference type="GO" id="GO:0016020">
    <property type="term" value="C:membrane"/>
    <property type="evidence" value="ECO:0007669"/>
    <property type="project" value="UniProtKB-SubCell"/>
</dbReference>
<dbReference type="InterPro" id="IPR004570">
    <property type="entry name" value="Phosphatidylglycerol_P_synth"/>
</dbReference>
<dbReference type="PANTHER" id="PTHR14269:SF11">
    <property type="entry name" value="CDP-DIACYLGLYCEROL--GLYCEROL-3-PHOSPHATE 3-PHOSPHATIDYLTRANSFERASE"/>
    <property type="match status" value="1"/>
</dbReference>
<dbReference type="GO" id="GO:0008444">
    <property type="term" value="F:CDP-diacylglycerol-glycerol-3-phosphate 3-phosphatidyltransferase activity"/>
    <property type="evidence" value="ECO:0007669"/>
    <property type="project" value="UniProtKB-EC"/>
</dbReference>
<comment type="subcellular location">
    <subcellularLocation>
        <location evidence="1">Membrane</location>
        <topology evidence="1">Multi-pass membrane protein</topology>
    </subcellularLocation>
</comment>